<organism evidence="1 2">
    <name type="scientific">Haloarcula marismortui ATCC 33800</name>
    <dbReference type="NCBI Taxonomy" id="662476"/>
    <lineage>
        <taxon>Archaea</taxon>
        <taxon>Methanobacteriati</taxon>
        <taxon>Methanobacteriota</taxon>
        <taxon>Stenosarchaea group</taxon>
        <taxon>Halobacteria</taxon>
        <taxon>Halobacteriales</taxon>
        <taxon>Haloarculaceae</taxon>
        <taxon>Haloarcula</taxon>
    </lineage>
</organism>
<accession>M0JKT1</accession>
<dbReference type="PATRIC" id="fig|662476.7.peg.3761"/>
<dbReference type="InterPro" id="IPR036286">
    <property type="entry name" value="LexA/Signal_pep-like_sf"/>
</dbReference>
<keyword evidence="2" id="KW-1185">Reference proteome</keyword>
<dbReference type="SUPFAM" id="SSF51306">
    <property type="entry name" value="LexA/Signal peptidase"/>
    <property type="match status" value="1"/>
</dbReference>
<proteinExistence type="predicted"/>
<dbReference type="CDD" id="cd06530">
    <property type="entry name" value="S26_SPase_I"/>
    <property type="match status" value="1"/>
</dbReference>
<dbReference type="InterPro" id="IPR019533">
    <property type="entry name" value="Peptidase_S26"/>
</dbReference>
<reference evidence="1 2" key="1">
    <citation type="journal article" date="2014" name="PLoS Genet.">
        <title>Phylogenetically driven sequencing of extremely halophilic archaea reveals strategies for static and dynamic osmo-response.</title>
        <authorList>
            <person name="Becker E.A."/>
            <person name="Seitzer P.M."/>
            <person name="Tritt A."/>
            <person name="Larsen D."/>
            <person name="Krusor M."/>
            <person name="Yao A.I."/>
            <person name="Wu D."/>
            <person name="Madern D."/>
            <person name="Eisen J.A."/>
            <person name="Darling A.E."/>
            <person name="Facciotti M.T."/>
        </authorList>
    </citation>
    <scope>NUCLEOTIDE SEQUENCE [LARGE SCALE GENOMIC DNA]</scope>
    <source>
        <strain evidence="1 2">ATCC 33800</strain>
    </source>
</reference>
<protein>
    <submittedName>
        <fullName evidence="1">S26 type signal peptidase I</fullName>
    </submittedName>
</protein>
<gene>
    <name evidence="1" type="ORF">C436_18831</name>
</gene>
<evidence type="ECO:0000313" key="2">
    <source>
        <dbReference type="Proteomes" id="UP000011659"/>
    </source>
</evidence>
<evidence type="ECO:0000313" key="1">
    <source>
        <dbReference type="EMBL" id="EMA09752.1"/>
    </source>
</evidence>
<dbReference type="GO" id="GO:0004252">
    <property type="term" value="F:serine-type endopeptidase activity"/>
    <property type="evidence" value="ECO:0007669"/>
    <property type="project" value="InterPro"/>
</dbReference>
<name>M0JKT1_9EURY</name>
<comment type="caution">
    <text evidence="1">The sequence shown here is derived from an EMBL/GenBank/DDBJ whole genome shotgun (WGS) entry which is preliminary data.</text>
</comment>
<sequence length="378" mass="39867">MWARVERVVEVLIIVFAITLLAGQVVGQPLLLAYVETGSMEPALDPGDGFLTLPPEVVGEPAPGDVIIYRAEQVNGGDLTTHRIVRETERGYITQGDANPFTDQSAGEPPVRDPQVVAVGIRVAGTLITIPELGTAVMAVQTVGGAFQQRVPTQVWVGAGVAGLFLLLASSRDTGGLNRDSVQNRTGGHDSGRGLQAGPREVVLLCGAVVVATATLSVLLPLGPTEYQVVSAETDLPGPGVIPAGETETTAYRVPGGTVFPVKYYVEPASDGVQVLNGTGSGRIQPNNSANATVRLFAPSDTGAYRRYVQEYRYPLILPEPAIEILYQLSPLAPVLVFDTILALPFIIVARIIGDGPRIEGSPGVSSRWSKLFGGSQR</sequence>
<dbReference type="EMBL" id="AOLR01000042">
    <property type="protein sequence ID" value="EMA09752.1"/>
    <property type="molecule type" value="Genomic_DNA"/>
</dbReference>
<dbReference type="AlphaFoldDB" id="M0JKT1"/>
<dbReference type="GO" id="GO:0006465">
    <property type="term" value="P:signal peptide processing"/>
    <property type="evidence" value="ECO:0007669"/>
    <property type="project" value="InterPro"/>
</dbReference>
<dbReference type="Proteomes" id="UP000011659">
    <property type="component" value="Unassembled WGS sequence"/>
</dbReference>